<evidence type="ECO:0000313" key="2">
    <source>
        <dbReference type="EMBL" id="KAK6638185.1"/>
    </source>
</evidence>
<feature type="chain" id="PRO_5046814023" description="Secreted protein" evidence="1">
    <location>
        <begin position="24"/>
        <end position="119"/>
    </location>
</feature>
<dbReference type="Proteomes" id="UP001359485">
    <property type="component" value="Unassembled WGS sequence"/>
</dbReference>
<name>A0ABR1BD71_POLSC</name>
<keyword evidence="3" id="KW-1185">Reference proteome</keyword>
<gene>
    <name evidence="2" type="ORF">RUM44_008613</name>
</gene>
<reference evidence="2 3" key="1">
    <citation type="submission" date="2023-09" db="EMBL/GenBank/DDBJ databases">
        <title>Genomes of two closely related lineages of the louse Polyplax serrata with different host specificities.</title>
        <authorList>
            <person name="Martinu J."/>
            <person name="Tarabai H."/>
            <person name="Stefka J."/>
            <person name="Hypsa V."/>
        </authorList>
    </citation>
    <scope>NUCLEOTIDE SEQUENCE [LARGE SCALE GENOMIC DNA]</scope>
    <source>
        <strain evidence="2">98ZLc_SE</strain>
    </source>
</reference>
<accession>A0ABR1BD71</accession>
<feature type="signal peptide" evidence="1">
    <location>
        <begin position="1"/>
        <end position="23"/>
    </location>
</feature>
<comment type="caution">
    <text evidence="2">The sequence shown here is derived from an EMBL/GenBank/DDBJ whole genome shotgun (WGS) entry which is preliminary data.</text>
</comment>
<evidence type="ECO:0000256" key="1">
    <source>
        <dbReference type="SAM" id="SignalP"/>
    </source>
</evidence>
<evidence type="ECO:0008006" key="4">
    <source>
        <dbReference type="Google" id="ProtNLM"/>
    </source>
</evidence>
<organism evidence="2 3">
    <name type="scientific">Polyplax serrata</name>
    <name type="common">Common mouse louse</name>
    <dbReference type="NCBI Taxonomy" id="468196"/>
    <lineage>
        <taxon>Eukaryota</taxon>
        <taxon>Metazoa</taxon>
        <taxon>Ecdysozoa</taxon>
        <taxon>Arthropoda</taxon>
        <taxon>Hexapoda</taxon>
        <taxon>Insecta</taxon>
        <taxon>Pterygota</taxon>
        <taxon>Neoptera</taxon>
        <taxon>Paraneoptera</taxon>
        <taxon>Psocodea</taxon>
        <taxon>Troctomorpha</taxon>
        <taxon>Phthiraptera</taxon>
        <taxon>Anoplura</taxon>
        <taxon>Polyplacidae</taxon>
        <taxon>Polyplax</taxon>
    </lineage>
</organism>
<protein>
    <recommendedName>
        <fullName evidence="4">Secreted protein</fullName>
    </recommendedName>
</protein>
<evidence type="ECO:0000313" key="3">
    <source>
        <dbReference type="Proteomes" id="UP001359485"/>
    </source>
</evidence>
<keyword evidence="1" id="KW-0732">Signal</keyword>
<sequence length="119" mass="13583">MIKLNSNFRFGVFLFWLAGLDESEGNFGRQPGVSCQGKRKKGCRIFILPLLQSQRKFFFGGDVQNKGRTFRFVNSCASVPHQRSNRETTTTYFFACQREGTSSPHMLAYSDLNLNLNTD</sequence>
<dbReference type="EMBL" id="JAWJWF010000002">
    <property type="protein sequence ID" value="KAK6638185.1"/>
    <property type="molecule type" value="Genomic_DNA"/>
</dbReference>
<proteinExistence type="predicted"/>